<comment type="caution">
    <text evidence="1">The sequence shown here is derived from an EMBL/GenBank/DDBJ whole genome shotgun (WGS) entry which is preliminary data.</text>
</comment>
<sequence length="430" mass="48235">MVKVTAPRSAPEKKSFLFLQGVSSPFFKHLAYKLEQDGHQVHKVSFNGGDLAYWAPRTSRWFRGALSELPSFLAEIYRKFGITDQVLFGDRRPVHQRAVEAAHQNALRNHVFEEGYFRPYWITLEREGVNARSQLPKDPDWYRRVGEQLLHAKDTLPVAQPFKSAFWRRAGHDVLYHTASALNPLLFPAYRTHALSWAPDEYVGYVRRQIETRLYTPSQQRDFSHWLESIRKGGALYFLPLQLDSDFQVRDQLVLNSMSAVLEHVISSFACHAPASSCLLVKNHPLDDGRVRYPTLLARLIQQYDLAGRVQYCEAGDLYQILACASGTVTLNSTVGSVALEHGCPTLCLADATYQLPGLTAQCGLDAFWTSLPAPDPLLFASFKAVVLSTTQVNGGFYCAQGIALAVQGSAQVLQAERSPLEVWISKSYA</sequence>
<dbReference type="CDD" id="cd16441">
    <property type="entry name" value="beta_Kdo_transferase_KpsS"/>
    <property type="match status" value="1"/>
</dbReference>
<dbReference type="AlphaFoldDB" id="A0A953NA32"/>
<organism evidence="1 2">
    <name type="scientific">Zwartia hollandica</name>
    <dbReference type="NCBI Taxonomy" id="324606"/>
    <lineage>
        <taxon>Bacteria</taxon>
        <taxon>Pseudomonadati</taxon>
        <taxon>Pseudomonadota</taxon>
        <taxon>Betaproteobacteria</taxon>
        <taxon>Burkholderiales</taxon>
        <taxon>Alcaligenaceae</taxon>
        <taxon>Zwartia</taxon>
    </lineage>
</organism>
<dbReference type="GO" id="GO:0000271">
    <property type="term" value="P:polysaccharide biosynthetic process"/>
    <property type="evidence" value="ECO:0007669"/>
    <property type="project" value="InterPro"/>
</dbReference>
<dbReference type="GO" id="GO:0015774">
    <property type="term" value="P:polysaccharide transport"/>
    <property type="evidence" value="ECO:0007669"/>
    <property type="project" value="InterPro"/>
</dbReference>
<dbReference type="Pfam" id="PF05159">
    <property type="entry name" value="Capsule_synth"/>
    <property type="match status" value="1"/>
</dbReference>
<accession>A0A953NA32</accession>
<gene>
    <name evidence="1" type="ORF">KZZ10_10390</name>
</gene>
<keyword evidence="2" id="KW-1185">Reference proteome</keyword>
<dbReference type="Proteomes" id="UP000739565">
    <property type="component" value="Unassembled WGS sequence"/>
</dbReference>
<dbReference type="InterPro" id="IPR007833">
    <property type="entry name" value="Capsule_polysaccharide_synth"/>
</dbReference>
<dbReference type="RefSeq" id="WP_259661455.1">
    <property type="nucleotide sequence ID" value="NZ_JAHXRI010000007.1"/>
</dbReference>
<proteinExistence type="predicted"/>
<evidence type="ECO:0000313" key="2">
    <source>
        <dbReference type="Proteomes" id="UP000739565"/>
    </source>
</evidence>
<name>A0A953NA32_9BURK</name>
<reference evidence="1" key="1">
    <citation type="submission" date="2021-07" db="EMBL/GenBank/DDBJ databases">
        <title>New genus and species of the family Alcaligenaceae.</title>
        <authorList>
            <person name="Hahn M.W."/>
        </authorList>
    </citation>
    <scope>NUCLEOTIDE SEQUENCE</scope>
    <source>
        <strain evidence="1">LF4-65</strain>
    </source>
</reference>
<evidence type="ECO:0000313" key="1">
    <source>
        <dbReference type="EMBL" id="MBZ1351054.1"/>
    </source>
</evidence>
<dbReference type="EMBL" id="JAHXRI010000007">
    <property type="protein sequence ID" value="MBZ1351054.1"/>
    <property type="molecule type" value="Genomic_DNA"/>
</dbReference>
<protein>
    <submittedName>
        <fullName evidence="1">Capsular biosynthesis protein</fullName>
    </submittedName>
</protein>